<name>A0ABM6NE40_PSEO7</name>
<organism evidence="1 2">
    <name type="scientific">Pseudoalteromonas piscicida</name>
    <dbReference type="NCBI Taxonomy" id="43662"/>
    <lineage>
        <taxon>Bacteria</taxon>
        <taxon>Pseudomonadati</taxon>
        <taxon>Pseudomonadota</taxon>
        <taxon>Gammaproteobacteria</taxon>
        <taxon>Alteromonadales</taxon>
        <taxon>Pseudoalteromonadaceae</taxon>
        <taxon>Pseudoalteromonas</taxon>
    </lineage>
</organism>
<dbReference type="EMBL" id="CP011924">
    <property type="protein sequence ID" value="ATD07230.1"/>
    <property type="molecule type" value="Genomic_DNA"/>
</dbReference>
<dbReference type="RefSeq" id="WP_010375791.1">
    <property type="nucleotide sequence ID" value="NZ_CP011924.1"/>
</dbReference>
<proteinExistence type="predicted"/>
<accession>A0ABM6NE40</accession>
<keyword evidence="2" id="KW-1185">Reference proteome</keyword>
<evidence type="ECO:0000313" key="2">
    <source>
        <dbReference type="Proteomes" id="UP000016521"/>
    </source>
</evidence>
<evidence type="ECO:0000313" key="1">
    <source>
        <dbReference type="EMBL" id="ATD07230.1"/>
    </source>
</evidence>
<gene>
    <name evidence="1" type="ORF">PPIS_a2233</name>
</gene>
<protein>
    <submittedName>
        <fullName evidence="1">Uncharacterized protein</fullName>
    </submittedName>
</protein>
<dbReference type="Proteomes" id="UP000016521">
    <property type="component" value="Chromosome I"/>
</dbReference>
<sequence>MKDKSWLAAYALGEVAPINSDPTFAKFTASNSRRHTPSYHTLRIPNRLENDPLCLAIVAYCKSEPFLSQASITRKGKYRCFIKLFNFLDEKFGEEGECDLTALHPDWTSYLKKRKVSIQGDVATVNTALKWYLATEKGNKRATIAHARVNATQKRVPRISRQSSTTRKALSELSKLEYGDQTLIKSLRMFCVVMLKILREQRSYLLSNAEVKEARANLNKLTGATAKQVRHGSIRSVKADVVEAFIRPLWNAISSSDNPLLIERLLLNCPSSRRLIQNSKVTFTPEEQKELMKLHLTKNGFLRRDRNYLLHKAKKGKVVSSARFDRCSYESLDKPIQAEKVMISWLLASERIQLSGQIDLKVGDYYISGETGSWDFGKNRSTATEYTSQMYSKGSAVHNAYKEYIALASNDNDAKSLAGVNPQPTQLRLTFERCSHLDPILSVTLKGSYLRSWLLKNYPITKPFIELITDICTQNDLWYLEKDKGQTKGSTELALRSLGLSYVAQSVAIINDKRGIREKQSAYEMFSQSEVNAALNAHTPDVRQNIYINRSETLTRINERKWFSEVVTEEMIKDAQNLIAVLSNSKTKVVSLSEARNVLGLKSFQKEPEDMVAFSELLEECEKHDTEVGCFGDIKTGSEKLIVELPITAALMLSYQAELKKKFQEQIAISNRQKAYYLSRYIYIDGILNSFEPHTVKSGIELMKCFDIPAPPIFVEKL</sequence>
<reference evidence="1 2" key="1">
    <citation type="submission" date="2015-06" db="EMBL/GenBank/DDBJ databases">
        <authorList>
            <person name="Xie B.-B."/>
            <person name="Rong J.-C."/>
            <person name="Qin Q.-L."/>
            <person name="Zhang Y.-Z."/>
        </authorList>
    </citation>
    <scope>NUCLEOTIDE SEQUENCE [LARGE SCALE GENOMIC DNA]</scope>
    <source>
        <strain evidence="1 2">JCM 20779</strain>
    </source>
</reference>